<dbReference type="EMBL" id="JAIXMP010000001">
    <property type="protein sequence ID" value="KAI9278696.1"/>
    <property type="molecule type" value="Genomic_DNA"/>
</dbReference>
<accession>A0AAD5KCH5</accession>
<keyword evidence="2" id="KW-1185">Reference proteome</keyword>
<sequence length="174" mass="19329">MQPVLSPAKNQSAEKPLEKKIRWIRLYRIGKQTQAGSTKGLLGSQFICLKSLRDMIMKVGGVQPKMLHDLVTVGFISSGLRERLLLMTCTKGYVCILQELGSLVFPHPCLEKPMKAFLRGLGVSIVNDEERLVLTMKNPNTKGPTDTAACFRYKNYGPSMKRKTSIASSSCYSS</sequence>
<evidence type="ECO:0000313" key="1">
    <source>
        <dbReference type="EMBL" id="KAI9278696.1"/>
    </source>
</evidence>
<comment type="caution">
    <text evidence="1">The sequence shown here is derived from an EMBL/GenBank/DDBJ whole genome shotgun (WGS) entry which is preliminary data.</text>
</comment>
<dbReference type="AlphaFoldDB" id="A0AAD5KCH5"/>
<evidence type="ECO:0000313" key="2">
    <source>
        <dbReference type="Proteomes" id="UP001209540"/>
    </source>
</evidence>
<name>A0AAD5KCH5_9FUNG</name>
<protein>
    <submittedName>
        <fullName evidence="1">Uncharacterized protein</fullName>
    </submittedName>
</protein>
<reference evidence="1" key="2">
    <citation type="submission" date="2023-02" db="EMBL/GenBank/DDBJ databases">
        <authorList>
            <consortium name="DOE Joint Genome Institute"/>
            <person name="Mondo S.J."/>
            <person name="Chang Y."/>
            <person name="Wang Y."/>
            <person name="Ahrendt S."/>
            <person name="Andreopoulos W."/>
            <person name="Barry K."/>
            <person name="Beard J."/>
            <person name="Benny G.L."/>
            <person name="Blankenship S."/>
            <person name="Bonito G."/>
            <person name="Cuomo C."/>
            <person name="Desiro A."/>
            <person name="Gervers K.A."/>
            <person name="Hundley H."/>
            <person name="Kuo A."/>
            <person name="LaButti K."/>
            <person name="Lang B.F."/>
            <person name="Lipzen A."/>
            <person name="O'Donnell K."/>
            <person name="Pangilinan J."/>
            <person name="Reynolds N."/>
            <person name="Sandor L."/>
            <person name="Smith M.W."/>
            <person name="Tsang A."/>
            <person name="Grigoriev I.V."/>
            <person name="Stajich J.E."/>
            <person name="Spatafora J.W."/>
        </authorList>
    </citation>
    <scope>NUCLEOTIDE SEQUENCE</scope>
    <source>
        <strain evidence="1">RSA 2281</strain>
    </source>
</reference>
<dbReference type="Proteomes" id="UP001209540">
    <property type="component" value="Unassembled WGS sequence"/>
</dbReference>
<organism evidence="1 2">
    <name type="scientific">Phascolomyces articulosus</name>
    <dbReference type="NCBI Taxonomy" id="60185"/>
    <lineage>
        <taxon>Eukaryota</taxon>
        <taxon>Fungi</taxon>
        <taxon>Fungi incertae sedis</taxon>
        <taxon>Mucoromycota</taxon>
        <taxon>Mucoromycotina</taxon>
        <taxon>Mucoromycetes</taxon>
        <taxon>Mucorales</taxon>
        <taxon>Lichtheimiaceae</taxon>
        <taxon>Phascolomyces</taxon>
    </lineage>
</organism>
<reference evidence="1" key="1">
    <citation type="journal article" date="2022" name="IScience">
        <title>Evolution of zygomycete secretomes and the origins of terrestrial fungal ecologies.</title>
        <authorList>
            <person name="Chang Y."/>
            <person name="Wang Y."/>
            <person name="Mondo S."/>
            <person name="Ahrendt S."/>
            <person name="Andreopoulos W."/>
            <person name="Barry K."/>
            <person name="Beard J."/>
            <person name="Benny G.L."/>
            <person name="Blankenship S."/>
            <person name="Bonito G."/>
            <person name="Cuomo C."/>
            <person name="Desiro A."/>
            <person name="Gervers K.A."/>
            <person name="Hundley H."/>
            <person name="Kuo A."/>
            <person name="LaButti K."/>
            <person name="Lang B.F."/>
            <person name="Lipzen A."/>
            <person name="O'Donnell K."/>
            <person name="Pangilinan J."/>
            <person name="Reynolds N."/>
            <person name="Sandor L."/>
            <person name="Smith M.E."/>
            <person name="Tsang A."/>
            <person name="Grigoriev I.V."/>
            <person name="Stajich J.E."/>
            <person name="Spatafora J.W."/>
        </authorList>
    </citation>
    <scope>NUCLEOTIDE SEQUENCE</scope>
    <source>
        <strain evidence="1">RSA 2281</strain>
    </source>
</reference>
<gene>
    <name evidence="1" type="ORF">BDA99DRAFT_13806</name>
</gene>
<proteinExistence type="predicted"/>